<dbReference type="STRING" id="1288385.ERS137968_01194"/>
<dbReference type="Gene3D" id="2.60.40.1090">
    <property type="entry name" value="Fimbrial-type adhesion domain"/>
    <property type="match status" value="1"/>
</dbReference>
<keyword evidence="3" id="KW-0732">Signal</keyword>
<dbReference type="GO" id="GO:0009289">
    <property type="term" value="C:pilus"/>
    <property type="evidence" value="ECO:0007669"/>
    <property type="project" value="UniProtKB-SubCell"/>
</dbReference>
<dbReference type="InterPro" id="IPR036937">
    <property type="entry name" value="Adhesion_dom_fimbrial_sf"/>
</dbReference>
<dbReference type="SUPFAM" id="SSF49401">
    <property type="entry name" value="Bacterial adhesins"/>
    <property type="match status" value="1"/>
</dbReference>
<dbReference type="Proteomes" id="UP000045840">
    <property type="component" value="Unassembled WGS sequence"/>
</dbReference>
<dbReference type="GO" id="GO:0043709">
    <property type="term" value="P:cell adhesion involved in single-species biofilm formation"/>
    <property type="evidence" value="ECO:0007669"/>
    <property type="project" value="TreeGrafter"/>
</dbReference>
<accession>A0A0T9P0U1</accession>
<sequence length="388" mass="41397">MSCYFNGVKRCMMIFCGVNRPRLAGLKPVLLLLMAISGLGASQASWAYGTALDCTYTNGYYIFGSTTTIRVKPNTAVGSPIGGWVNITSNNDWPCRILSTHQNDVIMAGVDVFSPYTIATTANIDGTTYNVFNSVVKAGLGYVARFRVTGAGFASNWMTMNGYSIANAVRSSPLLGPIPYNNGATFNLGFEIQIHFVKTTTGLVAGSASAFDPVYVYVYRTYDNGASSSREPNGYRIVQFPSNAVNVQVMTQTCATPDVTVTLPDVAANQFKSIGDVKGLKAFNLNFNNCPSGLDGINYKFGATTNVLNAANGVVALDDSATAKGVGVLLRSQTGTAIELNKEYTMSGYNTASVQNYTVPMQAGIYQTANTVESGTVKGGFTFTLIYK</sequence>
<evidence type="ECO:0000256" key="2">
    <source>
        <dbReference type="ARBA" id="ARBA00006671"/>
    </source>
</evidence>
<name>A0A0T9P0U1_9GAMM</name>
<evidence type="ECO:0000259" key="5">
    <source>
        <dbReference type="Pfam" id="PF00419"/>
    </source>
</evidence>
<dbReference type="PANTHER" id="PTHR33420:SF3">
    <property type="entry name" value="FIMBRIAL SUBUNIT ELFA"/>
    <property type="match status" value="1"/>
</dbReference>
<gene>
    <name evidence="6" type="primary">fimA3</name>
    <name evidence="6" type="ORF">ERS008529_01093</name>
    <name evidence="7" type="ORF">ERS137968_01194</name>
</gene>
<organism evidence="6 9">
    <name type="scientific">Yersinia pekkanenii</name>
    <dbReference type="NCBI Taxonomy" id="1288385"/>
    <lineage>
        <taxon>Bacteria</taxon>
        <taxon>Pseudomonadati</taxon>
        <taxon>Pseudomonadota</taxon>
        <taxon>Gammaproteobacteria</taxon>
        <taxon>Enterobacterales</taxon>
        <taxon>Yersiniaceae</taxon>
        <taxon>Yersinia</taxon>
    </lineage>
</organism>
<evidence type="ECO:0000313" key="6">
    <source>
        <dbReference type="EMBL" id="CNH38151.1"/>
    </source>
</evidence>
<dbReference type="InterPro" id="IPR000259">
    <property type="entry name" value="Adhesion_dom_fimbrial"/>
</dbReference>
<dbReference type="PANTHER" id="PTHR33420">
    <property type="entry name" value="FIMBRIAL SUBUNIT ELFA-RELATED"/>
    <property type="match status" value="1"/>
</dbReference>
<keyword evidence="4" id="KW-0281">Fimbrium</keyword>
<feature type="domain" description="Fimbrial-type adhesion" evidence="5">
    <location>
        <begin position="247"/>
        <end position="388"/>
    </location>
</feature>
<dbReference type="InterPro" id="IPR050263">
    <property type="entry name" value="Bact_Fimbrial_Adh_Pro"/>
</dbReference>
<evidence type="ECO:0000256" key="1">
    <source>
        <dbReference type="ARBA" id="ARBA00004561"/>
    </source>
</evidence>
<reference evidence="7 8" key="3">
    <citation type="submission" date="2015-03" db="EMBL/GenBank/DDBJ databases">
        <authorList>
            <consortium name="Pathogen Informatics"/>
            <person name="Murphy D."/>
        </authorList>
    </citation>
    <scope>NUCLEOTIDE SEQUENCE [LARGE SCALE GENOMIC DNA]</scope>
    <source>
        <strain evidence="8">type strain: CIP110230</strain>
        <strain evidence="7">Type strain: CIP110230</strain>
    </source>
</reference>
<reference evidence="6" key="1">
    <citation type="submission" date="2015-03" db="EMBL/GenBank/DDBJ databases">
        <authorList>
            <person name="Murphy D."/>
        </authorList>
    </citation>
    <scope>NUCLEOTIDE SEQUENCE [LARGE SCALE GENOMIC DNA]</scope>
    <source>
        <strain evidence="6">A125KOH2</strain>
    </source>
</reference>
<evidence type="ECO:0000313" key="8">
    <source>
        <dbReference type="Proteomes" id="UP000044625"/>
    </source>
</evidence>
<proteinExistence type="inferred from homology"/>
<dbReference type="Proteomes" id="UP000044625">
    <property type="component" value="Unassembled WGS sequence"/>
</dbReference>
<comment type="similarity">
    <text evidence="2">Belongs to the fimbrial protein family.</text>
</comment>
<protein>
    <submittedName>
        <fullName evidence="6">Fimbrial componenet</fullName>
    </submittedName>
</protein>
<evidence type="ECO:0000256" key="4">
    <source>
        <dbReference type="ARBA" id="ARBA00023263"/>
    </source>
</evidence>
<evidence type="ECO:0000256" key="3">
    <source>
        <dbReference type="ARBA" id="ARBA00022729"/>
    </source>
</evidence>
<comment type="subcellular location">
    <subcellularLocation>
        <location evidence="1">Fimbrium</location>
    </subcellularLocation>
</comment>
<evidence type="ECO:0000313" key="7">
    <source>
        <dbReference type="EMBL" id="CRY65172.1"/>
    </source>
</evidence>
<dbReference type="EMBL" id="CWJL01000004">
    <property type="protein sequence ID" value="CRY65172.1"/>
    <property type="molecule type" value="Genomic_DNA"/>
</dbReference>
<dbReference type="InterPro" id="IPR008966">
    <property type="entry name" value="Adhesion_dom_sf"/>
</dbReference>
<keyword evidence="8" id="KW-1185">Reference proteome</keyword>
<reference evidence="9" key="2">
    <citation type="submission" date="2015-03" db="EMBL/GenBank/DDBJ databases">
        <authorList>
            <consortium name="Pathogen Informatics"/>
        </authorList>
    </citation>
    <scope>NUCLEOTIDE SEQUENCE [LARGE SCALE GENOMIC DNA]</scope>
    <source>
        <strain evidence="9">A125KOH2</strain>
    </source>
</reference>
<dbReference type="Pfam" id="PF00419">
    <property type="entry name" value="Fimbrial"/>
    <property type="match status" value="1"/>
</dbReference>
<dbReference type="AlphaFoldDB" id="A0A0T9P0U1"/>
<evidence type="ECO:0000313" key="9">
    <source>
        <dbReference type="Proteomes" id="UP000045840"/>
    </source>
</evidence>
<dbReference type="EMBL" id="CQAZ01000007">
    <property type="protein sequence ID" value="CNH38151.1"/>
    <property type="molecule type" value="Genomic_DNA"/>
</dbReference>